<name>A0A916RYB0_9BACT</name>
<protein>
    <submittedName>
        <fullName evidence="1">Uncharacterized protein</fullName>
    </submittedName>
</protein>
<reference evidence="1" key="2">
    <citation type="submission" date="2020-09" db="EMBL/GenBank/DDBJ databases">
        <authorList>
            <person name="Sun Q."/>
            <person name="Zhou Y."/>
        </authorList>
    </citation>
    <scope>NUCLEOTIDE SEQUENCE</scope>
    <source>
        <strain evidence="1">CGMCC 1.15447</strain>
    </source>
</reference>
<dbReference type="EMBL" id="BMJB01000001">
    <property type="protein sequence ID" value="GGA73311.1"/>
    <property type="molecule type" value="Genomic_DNA"/>
</dbReference>
<evidence type="ECO:0000313" key="1">
    <source>
        <dbReference type="EMBL" id="GGA73311.1"/>
    </source>
</evidence>
<organism evidence="1 2">
    <name type="scientific">Edaphobacter acidisoli</name>
    <dbReference type="NCBI Taxonomy" id="2040573"/>
    <lineage>
        <taxon>Bacteria</taxon>
        <taxon>Pseudomonadati</taxon>
        <taxon>Acidobacteriota</taxon>
        <taxon>Terriglobia</taxon>
        <taxon>Terriglobales</taxon>
        <taxon>Acidobacteriaceae</taxon>
        <taxon>Edaphobacter</taxon>
    </lineage>
</organism>
<dbReference type="AlphaFoldDB" id="A0A916RYB0"/>
<proteinExistence type="predicted"/>
<evidence type="ECO:0000313" key="2">
    <source>
        <dbReference type="Proteomes" id="UP000648801"/>
    </source>
</evidence>
<accession>A0A916RYB0</accession>
<dbReference type="Proteomes" id="UP000648801">
    <property type="component" value="Unassembled WGS sequence"/>
</dbReference>
<gene>
    <name evidence="1" type="ORF">GCM10011507_26160</name>
</gene>
<reference evidence="1" key="1">
    <citation type="journal article" date="2014" name="Int. J. Syst. Evol. Microbiol.">
        <title>Complete genome sequence of Corynebacterium casei LMG S-19264T (=DSM 44701T), isolated from a smear-ripened cheese.</title>
        <authorList>
            <consortium name="US DOE Joint Genome Institute (JGI-PGF)"/>
            <person name="Walter F."/>
            <person name="Albersmeier A."/>
            <person name="Kalinowski J."/>
            <person name="Ruckert C."/>
        </authorList>
    </citation>
    <scope>NUCLEOTIDE SEQUENCE</scope>
    <source>
        <strain evidence="1">CGMCC 1.15447</strain>
    </source>
</reference>
<keyword evidence="2" id="KW-1185">Reference proteome</keyword>
<comment type="caution">
    <text evidence="1">The sequence shown here is derived from an EMBL/GenBank/DDBJ whole genome shotgun (WGS) entry which is preliminary data.</text>
</comment>
<sequence>MSAPCKHPVVKVVSREDNVEFVECQSCGEVFDSEEFSDIAIEEAQDVDDSSVED</sequence>